<keyword evidence="7" id="KW-0131">Cell cycle</keyword>
<gene>
    <name evidence="9" type="ORF">J4Q44_G00121440</name>
</gene>
<comment type="similarity">
    <text evidence="1">Belongs to the MPI phosphatase family.</text>
</comment>
<evidence type="ECO:0000313" key="9">
    <source>
        <dbReference type="EMBL" id="KAK6316744.1"/>
    </source>
</evidence>
<dbReference type="InterPro" id="IPR000751">
    <property type="entry name" value="MPI_Phosphatase"/>
</dbReference>
<dbReference type="Pfam" id="PF00581">
    <property type="entry name" value="Rhodanese"/>
    <property type="match status" value="1"/>
</dbReference>
<dbReference type="SUPFAM" id="SSF52821">
    <property type="entry name" value="Rhodanese/Cell cycle control phosphatase"/>
    <property type="match status" value="1"/>
</dbReference>
<dbReference type="InterPro" id="IPR036873">
    <property type="entry name" value="Rhodanese-like_dom_sf"/>
</dbReference>
<dbReference type="Gene3D" id="3.40.250.10">
    <property type="entry name" value="Rhodanese-like domain"/>
    <property type="match status" value="1"/>
</dbReference>
<dbReference type="EMBL" id="JAGTTL010000010">
    <property type="protein sequence ID" value="KAK6316744.1"/>
    <property type="molecule type" value="Genomic_DNA"/>
</dbReference>
<evidence type="ECO:0000256" key="7">
    <source>
        <dbReference type="ARBA" id="ARBA00023306"/>
    </source>
</evidence>
<accession>A0AAN8QUW0</accession>
<organism evidence="9 10">
    <name type="scientific">Coregonus suidteri</name>
    <dbReference type="NCBI Taxonomy" id="861788"/>
    <lineage>
        <taxon>Eukaryota</taxon>
        <taxon>Metazoa</taxon>
        <taxon>Chordata</taxon>
        <taxon>Craniata</taxon>
        <taxon>Vertebrata</taxon>
        <taxon>Euteleostomi</taxon>
        <taxon>Actinopterygii</taxon>
        <taxon>Neopterygii</taxon>
        <taxon>Teleostei</taxon>
        <taxon>Protacanthopterygii</taxon>
        <taxon>Salmoniformes</taxon>
        <taxon>Salmonidae</taxon>
        <taxon>Coregoninae</taxon>
        <taxon>Coregonus</taxon>
    </lineage>
</organism>
<protein>
    <recommendedName>
        <fullName evidence="2">protein-tyrosine-phosphatase</fullName>
        <ecNumber evidence="2">3.1.3.48</ecNumber>
    </recommendedName>
</protein>
<dbReference type="SMART" id="SM00450">
    <property type="entry name" value="RHOD"/>
    <property type="match status" value="1"/>
</dbReference>
<evidence type="ECO:0000313" key="10">
    <source>
        <dbReference type="Proteomes" id="UP001356427"/>
    </source>
</evidence>
<dbReference type="PANTHER" id="PTHR10828">
    <property type="entry name" value="M-PHASE INDUCER PHOSPHATASE DUAL SPECIFICITY PHOSPHATASE CDC25"/>
    <property type="match status" value="1"/>
</dbReference>
<keyword evidence="10" id="KW-1185">Reference proteome</keyword>
<evidence type="ECO:0000256" key="4">
    <source>
        <dbReference type="ARBA" id="ARBA00022776"/>
    </source>
</evidence>
<name>A0AAN8QUW0_9TELE</name>
<evidence type="ECO:0000256" key="5">
    <source>
        <dbReference type="ARBA" id="ARBA00022801"/>
    </source>
</evidence>
<dbReference type="GO" id="GO:0000086">
    <property type="term" value="P:G2/M transition of mitotic cell cycle"/>
    <property type="evidence" value="ECO:0007669"/>
    <property type="project" value="TreeGrafter"/>
</dbReference>
<dbReference type="AlphaFoldDB" id="A0AAN8QUW0"/>
<dbReference type="GO" id="GO:0004725">
    <property type="term" value="F:protein tyrosine phosphatase activity"/>
    <property type="evidence" value="ECO:0007669"/>
    <property type="project" value="UniProtKB-EC"/>
</dbReference>
<evidence type="ECO:0000256" key="3">
    <source>
        <dbReference type="ARBA" id="ARBA00022618"/>
    </source>
</evidence>
<evidence type="ECO:0000256" key="1">
    <source>
        <dbReference type="ARBA" id="ARBA00011065"/>
    </source>
</evidence>
<keyword evidence="4" id="KW-0498">Mitosis</keyword>
<dbReference type="EC" id="3.1.3.48" evidence="2"/>
<sequence>MVAEGFAHGGLTDRLLMAPRPDRLLSGPDGSGCLGWPTPGRYVGWNVPNPGSLLQDTPALYRKTGSARTFLSTSVQGHLQKRTHSLCEVEQQLGGDGINAELIGDFSKVHALPTVTGRHQGLKYITVDTMSALLEGKFSCLVEYFSVVDCCYPYEYQGGYIKGALSMPNTDEAVDHLQSQRLKAHSPDKRLVLVLHCEFSSERVPRTCRLLRSVDRSMNKYPALHYPELYILKGAL</sequence>
<keyword evidence="5" id="KW-0378">Hydrolase</keyword>
<keyword evidence="6" id="KW-0904">Protein phosphatase</keyword>
<dbReference type="GO" id="GO:0051301">
    <property type="term" value="P:cell division"/>
    <property type="evidence" value="ECO:0007669"/>
    <property type="project" value="UniProtKB-KW"/>
</dbReference>
<dbReference type="PANTHER" id="PTHR10828:SF64">
    <property type="entry name" value="M-PHASE INDUCER PHOSPHATASE 3"/>
    <property type="match status" value="1"/>
</dbReference>
<dbReference type="GO" id="GO:0110032">
    <property type="term" value="P:positive regulation of G2/MI transition of meiotic cell cycle"/>
    <property type="evidence" value="ECO:0007669"/>
    <property type="project" value="TreeGrafter"/>
</dbReference>
<feature type="domain" description="Rhodanese" evidence="8">
    <location>
        <begin position="147"/>
        <end position="230"/>
    </location>
</feature>
<evidence type="ECO:0000256" key="6">
    <source>
        <dbReference type="ARBA" id="ARBA00022912"/>
    </source>
</evidence>
<dbReference type="Proteomes" id="UP001356427">
    <property type="component" value="Unassembled WGS sequence"/>
</dbReference>
<keyword evidence="3" id="KW-0132">Cell division</keyword>
<dbReference type="GO" id="GO:0005634">
    <property type="term" value="C:nucleus"/>
    <property type="evidence" value="ECO:0007669"/>
    <property type="project" value="TreeGrafter"/>
</dbReference>
<proteinExistence type="inferred from homology"/>
<dbReference type="GO" id="GO:0010971">
    <property type="term" value="P:positive regulation of G2/M transition of mitotic cell cycle"/>
    <property type="evidence" value="ECO:0007669"/>
    <property type="project" value="TreeGrafter"/>
</dbReference>
<comment type="caution">
    <text evidence="9">The sequence shown here is derived from an EMBL/GenBank/DDBJ whole genome shotgun (WGS) entry which is preliminary data.</text>
</comment>
<evidence type="ECO:0000259" key="8">
    <source>
        <dbReference type="PROSITE" id="PS50206"/>
    </source>
</evidence>
<reference evidence="9 10" key="1">
    <citation type="submission" date="2021-04" db="EMBL/GenBank/DDBJ databases">
        <authorList>
            <person name="De Guttry C."/>
            <person name="Zahm M."/>
            <person name="Klopp C."/>
            <person name="Cabau C."/>
            <person name="Louis A."/>
            <person name="Berthelot C."/>
            <person name="Parey E."/>
            <person name="Roest Crollius H."/>
            <person name="Montfort J."/>
            <person name="Robinson-Rechavi M."/>
            <person name="Bucao C."/>
            <person name="Bouchez O."/>
            <person name="Gislard M."/>
            <person name="Lluch J."/>
            <person name="Milhes M."/>
            <person name="Lampietro C."/>
            <person name="Lopez Roques C."/>
            <person name="Donnadieu C."/>
            <person name="Braasch I."/>
            <person name="Desvignes T."/>
            <person name="Postlethwait J."/>
            <person name="Bobe J."/>
            <person name="Wedekind C."/>
            <person name="Guiguen Y."/>
        </authorList>
    </citation>
    <scope>NUCLEOTIDE SEQUENCE [LARGE SCALE GENOMIC DNA]</scope>
    <source>
        <strain evidence="9">Cs_M1</strain>
        <tissue evidence="9">Blood</tissue>
    </source>
</reference>
<dbReference type="InterPro" id="IPR001763">
    <property type="entry name" value="Rhodanese-like_dom"/>
</dbReference>
<dbReference type="PROSITE" id="PS50206">
    <property type="entry name" value="RHODANESE_3"/>
    <property type="match status" value="1"/>
</dbReference>
<dbReference type="GO" id="GO:0005737">
    <property type="term" value="C:cytoplasm"/>
    <property type="evidence" value="ECO:0007669"/>
    <property type="project" value="TreeGrafter"/>
</dbReference>
<dbReference type="PRINTS" id="PR00716">
    <property type="entry name" value="MPIPHPHTASE"/>
</dbReference>
<evidence type="ECO:0000256" key="2">
    <source>
        <dbReference type="ARBA" id="ARBA00013064"/>
    </source>
</evidence>